<sequence>MKNIIHVPNGSRYEENGWVRINIKGTPSQRGFAYGQLIKDLMPDIIKAMDFVMMDDYGVALDVMKNLIYDIFSPIVTNNYPELMEEIQSITKGIGKRDIDLQFVFFWNCYYSLGYVFGKLPEIIKSDPELSNKYGDIFPSGISGGASEGGAGDKCSAFIAVGNWTEDGKIVCAHNTFDNFIDSQFVNVMLCVKPEKGNSFIMQCAPGQVSSGTDYYVTSNGFIVTETTIGGFNQFKLLNPVFCRIRNAVQYSKSLDDFVKFLEDGNSGDYANSWLIGDTRNNEIMRIELGLNFVNVERKKNGYFIGFNAPYDGRIRNLECSNTGFNDIRRHQGARKVRLEQLMKEHKGKITVEIGQEILGDHYDVYLNKVNPCSRTCCSHYDLDQREYMSQSDRPLPYQPRGALDGIVSSTALAKRMGLSARWGSSCGLPFHAKEFFERNIQWKHQEPYVIDRPYQPWTTFACVKRKNIKTGKRRTSKRKGKQTRKTNP</sequence>
<dbReference type="EMBL" id="MN740504">
    <property type="protein sequence ID" value="QHU30255.1"/>
    <property type="molecule type" value="Genomic_DNA"/>
</dbReference>
<dbReference type="NCBIfam" id="NF040521">
    <property type="entry name" value="C45_proenzyme"/>
    <property type="match status" value="1"/>
</dbReference>
<dbReference type="GO" id="GO:0004620">
    <property type="term" value="F:phospholipase activity"/>
    <property type="evidence" value="ECO:0007669"/>
    <property type="project" value="InterPro"/>
</dbReference>
<name>A0A6C0LJS8_9ZZZZ</name>
<protein>
    <submittedName>
        <fullName evidence="7">Uncharacterized protein</fullName>
    </submittedName>
</protein>
<evidence type="ECO:0000256" key="5">
    <source>
        <dbReference type="ARBA" id="ARBA00023180"/>
    </source>
</evidence>
<dbReference type="GO" id="GO:0016042">
    <property type="term" value="P:lipid catabolic process"/>
    <property type="evidence" value="ECO:0007669"/>
    <property type="project" value="UniProtKB-KW"/>
</dbReference>
<evidence type="ECO:0000256" key="6">
    <source>
        <dbReference type="SAM" id="MobiDB-lite"/>
    </source>
</evidence>
<evidence type="ECO:0000313" key="7">
    <source>
        <dbReference type="EMBL" id="QHU30255.1"/>
    </source>
</evidence>
<evidence type="ECO:0000256" key="3">
    <source>
        <dbReference type="ARBA" id="ARBA00022963"/>
    </source>
</evidence>
<keyword evidence="3" id="KW-0442">Lipid degradation</keyword>
<evidence type="ECO:0000256" key="4">
    <source>
        <dbReference type="ARBA" id="ARBA00023098"/>
    </source>
</evidence>
<keyword evidence="2" id="KW-0378">Hydrolase</keyword>
<organism evidence="7">
    <name type="scientific">viral metagenome</name>
    <dbReference type="NCBI Taxonomy" id="1070528"/>
    <lineage>
        <taxon>unclassified sequences</taxon>
        <taxon>metagenomes</taxon>
        <taxon>organismal metagenomes</taxon>
    </lineage>
</organism>
<keyword evidence="5" id="KW-0325">Glycoprotein</keyword>
<dbReference type="Gene3D" id="3.60.60.30">
    <property type="match status" value="1"/>
</dbReference>
<dbReference type="Pfam" id="PF04916">
    <property type="entry name" value="Phospholip_B"/>
    <property type="match status" value="1"/>
</dbReference>
<evidence type="ECO:0000256" key="1">
    <source>
        <dbReference type="ARBA" id="ARBA00022729"/>
    </source>
</evidence>
<keyword evidence="1" id="KW-0732">Signal</keyword>
<dbReference type="InterPro" id="IPR007000">
    <property type="entry name" value="PLipase_B-like"/>
</dbReference>
<dbReference type="PANTHER" id="PTHR12370">
    <property type="entry name" value="PHOSPHOLIPASE B-RELATED"/>
    <property type="match status" value="1"/>
</dbReference>
<proteinExistence type="predicted"/>
<feature type="region of interest" description="Disordered" evidence="6">
    <location>
        <begin position="469"/>
        <end position="489"/>
    </location>
</feature>
<reference evidence="7" key="1">
    <citation type="journal article" date="2020" name="Nature">
        <title>Giant virus diversity and host interactions through global metagenomics.</title>
        <authorList>
            <person name="Schulz F."/>
            <person name="Roux S."/>
            <person name="Paez-Espino D."/>
            <person name="Jungbluth S."/>
            <person name="Walsh D.A."/>
            <person name="Denef V.J."/>
            <person name="McMahon K.D."/>
            <person name="Konstantinidis K.T."/>
            <person name="Eloe-Fadrosh E.A."/>
            <person name="Kyrpides N.C."/>
            <person name="Woyke T."/>
        </authorList>
    </citation>
    <scope>NUCLEOTIDE SEQUENCE</scope>
    <source>
        <strain evidence="7">GVMAG-M-3300027833-11</strain>
    </source>
</reference>
<evidence type="ECO:0000256" key="2">
    <source>
        <dbReference type="ARBA" id="ARBA00022801"/>
    </source>
</evidence>
<dbReference type="AlphaFoldDB" id="A0A6C0LJS8"/>
<dbReference type="InterPro" id="IPR047794">
    <property type="entry name" value="C45_proenzyme-like"/>
</dbReference>
<keyword evidence="4" id="KW-0443">Lipid metabolism</keyword>
<accession>A0A6C0LJS8</accession>